<protein>
    <submittedName>
        <fullName evidence="2">Uncharacterized protein</fullName>
    </submittedName>
</protein>
<feature type="region of interest" description="Disordered" evidence="1">
    <location>
        <begin position="55"/>
        <end position="119"/>
    </location>
</feature>
<evidence type="ECO:0000256" key="1">
    <source>
        <dbReference type="SAM" id="MobiDB-lite"/>
    </source>
</evidence>
<reference evidence="2" key="1">
    <citation type="submission" date="2022-11" db="EMBL/GenBank/DDBJ databases">
        <title>Chromosome-level genome of Pogonophryne albipinna.</title>
        <authorList>
            <person name="Jo E."/>
        </authorList>
    </citation>
    <scope>NUCLEOTIDE SEQUENCE</scope>
    <source>
        <strain evidence="2">SGF0006</strain>
        <tissue evidence="2">Muscle</tissue>
    </source>
</reference>
<proteinExistence type="predicted"/>
<dbReference type="AlphaFoldDB" id="A0AAD6A7A2"/>
<gene>
    <name evidence="2" type="ORF">JOQ06_000136</name>
</gene>
<sequence>MLPSRTSRTREMLPSGTSRTREMLPSWTLYISSRNIQSLKHQDYISHEPPISLLRKERGRRVGGEGKELRSLGKNRPSPTETLTHRRGERREDNSDGRASVEENVLQTERTRQEGQAER</sequence>
<feature type="compositionally biased region" description="Basic and acidic residues" evidence="1">
    <location>
        <begin position="55"/>
        <end position="71"/>
    </location>
</feature>
<evidence type="ECO:0000313" key="3">
    <source>
        <dbReference type="Proteomes" id="UP001219934"/>
    </source>
</evidence>
<keyword evidence="3" id="KW-1185">Reference proteome</keyword>
<accession>A0AAD6A7A2</accession>
<feature type="compositionally biased region" description="Basic and acidic residues" evidence="1">
    <location>
        <begin position="109"/>
        <end position="119"/>
    </location>
</feature>
<evidence type="ECO:0000313" key="2">
    <source>
        <dbReference type="EMBL" id="KAJ4919719.1"/>
    </source>
</evidence>
<organism evidence="2 3">
    <name type="scientific">Pogonophryne albipinna</name>
    <dbReference type="NCBI Taxonomy" id="1090488"/>
    <lineage>
        <taxon>Eukaryota</taxon>
        <taxon>Metazoa</taxon>
        <taxon>Chordata</taxon>
        <taxon>Craniata</taxon>
        <taxon>Vertebrata</taxon>
        <taxon>Euteleostomi</taxon>
        <taxon>Actinopterygii</taxon>
        <taxon>Neopterygii</taxon>
        <taxon>Teleostei</taxon>
        <taxon>Neoteleostei</taxon>
        <taxon>Acanthomorphata</taxon>
        <taxon>Eupercaria</taxon>
        <taxon>Perciformes</taxon>
        <taxon>Notothenioidei</taxon>
        <taxon>Pogonophryne</taxon>
    </lineage>
</organism>
<dbReference type="EMBL" id="JAPTMU010000261">
    <property type="protein sequence ID" value="KAJ4919719.1"/>
    <property type="molecule type" value="Genomic_DNA"/>
</dbReference>
<name>A0AAD6A7A2_9TELE</name>
<feature type="compositionally biased region" description="Basic and acidic residues" evidence="1">
    <location>
        <begin position="83"/>
        <end position="101"/>
    </location>
</feature>
<feature type="region of interest" description="Disordered" evidence="1">
    <location>
        <begin position="1"/>
        <end position="26"/>
    </location>
</feature>
<comment type="caution">
    <text evidence="2">The sequence shown here is derived from an EMBL/GenBank/DDBJ whole genome shotgun (WGS) entry which is preliminary data.</text>
</comment>
<dbReference type="Proteomes" id="UP001219934">
    <property type="component" value="Unassembled WGS sequence"/>
</dbReference>